<dbReference type="Gene3D" id="3.50.50.60">
    <property type="entry name" value="FAD/NAD(P)-binding domain"/>
    <property type="match status" value="2"/>
</dbReference>
<gene>
    <name evidence="1" type="ORF">PMZ80_000044</name>
</gene>
<dbReference type="GeneID" id="89993493"/>
<organism evidence="1 2">
    <name type="scientific">Knufia obscura</name>
    <dbReference type="NCBI Taxonomy" id="1635080"/>
    <lineage>
        <taxon>Eukaryota</taxon>
        <taxon>Fungi</taxon>
        <taxon>Dikarya</taxon>
        <taxon>Ascomycota</taxon>
        <taxon>Pezizomycotina</taxon>
        <taxon>Eurotiomycetes</taxon>
        <taxon>Chaetothyriomycetidae</taxon>
        <taxon>Chaetothyriales</taxon>
        <taxon>Trichomeriaceae</taxon>
        <taxon>Knufia</taxon>
    </lineage>
</organism>
<dbReference type="Proteomes" id="UP001334248">
    <property type="component" value="Unassembled WGS sequence"/>
</dbReference>
<proteinExistence type="predicted"/>
<comment type="caution">
    <text evidence="1">The sequence shown here is derived from an EMBL/GenBank/DDBJ whole genome shotgun (WGS) entry which is preliminary data.</text>
</comment>
<evidence type="ECO:0000313" key="2">
    <source>
        <dbReference type="Proteomes" id="UP001334248"/>
    </source>
</evidence>
<accession>A0ABR0S067</accession>
<name>A0ABR0S067_9EURO</name>
<keyword evidence="2" id="KW-1185">Reference proteome</keyword>
<evidence type="ECO:0000313" key="1">
    <source>
        <dbReference type="EMBL" id="KAK5945905.1"/>
    </source>
</evidence>
<dbReference type="SUPFAM" id="SSF51905">
    <property type="entry name" value="FAD/NAD(P)-binding domain"/>
    <property type="match status" value="1"/>
</dbReference>
<dbReference type="RefSeq" id="XP_064733995.1">
    <property type="nucleotide sequence ID" value="XM_064868498.1"/>
</dbReference>
<sequence>MKDTIFEAAIALAQSGFDVKVIEKRPQRPVGHGRKNMVALRPEALRQLESLGALKYALKSNSKDGDLGCITRMTEGKTTSEIDGSVFEWPLKRYPGAEPEYRTGNKQNRYEIPSKITEQVPSSFINLGDLEDCLAQAAVEHAVSITYDTTLVIGQSSKTFTATVVTSAGVINDLGRPDLIVCASGKNDHSLTSEIGINRIPCAVLTDADLTPTQKPETPFDLHLRDDASEDLESQLYSVFVIQDPSLRMGTLEHLNRKYISSPYNIPQPVVEIQMNHATAAHSILQHPRSEPPLSANQKNLEAFILGRLNARLVETVTASQFVYGDNVILVGDCAMSCSPASGIGADIGMTVDSQSVRVLADALKDARGDQEKKREALMQFNLRKAESAVIWSQKSRMFYLTRREANEVLERQRTESCNSHD</sequence>
<dbReference type="Gene3D" id="3.30.9.10">
    <property type="entry name" value="D-Amino Acid Oxidase, subunit A, domain 2"/>
    <property type="match status" value="1"/>
</dbReference>
<dbReference type="EMBL" id="JAVHJV010000001">
    <property type="protein sequence ID" value="KAK5945905.1"/>
    <property type="molecule type" value="Genomic_DNA"/>
</dbReference>
<reference evidence="1 2" key="1">
    <citation type="journal article" date="2023" name="Res Sq">
        <title>Genomic and morphological characterization of Knufia obscura isolated from the Mars 2020 spacecraft assembly facility.</title>
        <authorList>
            <person name="Chander A.M."/>
            <person name="Teixeira M.M."/>
            <person name="Singh N.K."/>
            <person name="Williams M.P."/>
            <person name="Parker C.W."/>
            <person name="Leo P."/>
            <person name="Stajich J.E."/>
            <person name="Torok T."/>
            <person name="Tighe S."/>
            <person name="Mason C.E."/>
            <person name="Venkateswaran K."/>
        </authorList>
    </citation>
    <scope>NUCLEOTIDE SEQUENCE [LARGE SCALE GENOMIC DNA]</scope>
    <source>
        <strain evidence="1 2">CCFEE 5817</strain>
    </source>
</reference>
<dbReference type="InterPro" id="IPR036188">
    <property type="entry name" value="FAD/NAD-bd_sf"/>
</dbReference>
<protein>
    <submittedName>
        <fullName evidence="1">Uncharacterized protein</fullName>
    </submittedName>
</protein>